<dbReference type="PANTHER" id="PTHR46558">
    <property type="entry name" value="TRACRIPTIONAL REGULATORY PROTEIN-RELATED-RELATED"/>
    <property type="match status" value="1"/>
</dbReference>
<protein>
    <submittedName>
        <fullName evidence="3">Helix-turn-helix transcriptional regulator</fullName>
    </submittedName>
</protein>
<dbReference type="EMBL" id="CP043043">
    <property type="protein sequence ID" value="QEH97651.1"/>
    <property type="molecule type" value="Genomic_DNA"/>
</dbReference>
<sequence>MDLVTSRVHYPQDTQVGADIGRRVDIRMSDVTDDTVKARVSPGLELGRRIRLLREMAGLNQQQLANKVGISRSAVAFWETGRSGHVGKHLGALAEALGVDAEVLLTGMAYKEIQETLTPDESMFLNLYRQLNPLIKLQAQKWIERRVRQAEEEAEG</sequence>
<gene>
    <name evidence="3" type="ORF">FXF46_09725</name>
</gene>
<keyword evidence="1" id="KW-0238">DNA-binding</keyword>
<dbReference type="PROSITE" id="PS50943">
    <property type="entry name" value="HTH_CROC1"/>
    <property type="match status" value="1"/>
</dbReference>
<dbReference type="Pfam" id="PF13560">
    <property type="entry name" value="HTH_31"/>
    <property type="match status" value="1"/>
</dbReference>
<dbReference type="AlphaFoldDB" id="A0AAP9JJ90"/>
<dbReference type="PANTHER" id="PTHR46558:SF11">
    <property type="entry name" value="HTH-TYPE TRANSCRIPTIONAL REGULATOR XRE"/>
    <property type="match status" value="1"/>
</dbReference>
<dbReference type="SMART" id="SM00530">
    <property type="entry name" value="HTH_XRE"/>
    <property type="match status" value="1"/>
</dbReference>
<evidence type="ECO:0000256" key="1">
    <source>
        <dbReference type="ARBA" id="ARBA00023125"/>
    </source>
</evidence>
<accession>A0AAP9JJ90</accession>
<proteinExistence type="predicted"/>
<dbReference type="KEGG" id="gti:FXF46_09725"/>
<dbReference type="Proteomes" id="UP000323560">
    <property type="component" value="Chromosome"/>
</dbReference>
<evidence type="ECO:0000259" key="2">
    <source>
        <dbReference type="PROSITE" id="PS50943"/>
    </source>
</evidence>
<reference evidence="3 4" key="1">
    <citation type="submission" date="2019-08" db="EMBL/GenBank/DDBJ databases">
        <title>Gluconobacter frateurii HD924 genome.</title>
        <authorList>
            <person name="Liu Y."/>
            <person name="Zhang P."/>
        </authorList>
    </citation>
    <scope>NUCLEOTIDE SEQUENCE [LARGE SCALE GENOMIC DNA]</scope>
    <source>
        <strain evidence="3 4">HD924</strain>
    </source>
</reference>
<dbReference type="Gene3D" id="1.10.260.40">
    <property type="entry name" value="lambda repressor-like DNA-binding domains"/>
    <property type="match status" value="1"/>
</dbReference>
<name>A0AAP9JJ90_GLUTH</name>
<dbReference type="GO" id="GO:0003677">
    <property type="term" value="F:DNA binding"/>
    <property type="evidence" value="ECO:0007669"/>
    <property type="project" value="UniProtKB-KW"/>
</dbReference>
<dbReference type="SUPFAM" id="SSF47413">
    <property type="entry name" value="lambda repressor-like DNA-binding domains"/>
    <property type="match status" value="1"/>
</dbReference>
<dbReference type="CDD" id="cd00093">
    <property type="entry name" value="HTH_XRE"/>
    <property type="match status" value="1"/>
</dbReference>
<evidence type="ECO:0000313" key="4">
    <source>
        <dbReference type="Proteomes" id="UP000323560"/>
    </source>
</evidence>
<organism evidence="3 4">
    <name type="scientific">Gluconobacter thailandicus</name>
    <dbReference type="NCBI Taxonomy" id="257438"/>
    <lineage>
        <taxon>Bacteria</taxon>
        <taxon>Pseudomonadati</taxon>
        <taxon>Pseudomonadota</taxon>
        <taxon>Alphaproteobacteria</taxon>
        <taxon>Acetobacterales</taxon>
        <taxon>Acetobacteraceae</taxon>
        <taxon>Gluconobacter</taxon>
    </lineage>
</organism>
<dbReference type="InterPro" id="IPR010982">
    <property type="entry name" value="Lambda_DNA-bd_dom_sf"/>
</dbReference>
<dbReference type="InterPro" id="IPR001387">
    <property type="entry name" value="Cro/C1-type_HTH"/>
</dbReference>
<evidence type="ECO:0000313" key="3">
    <source>
        <dbReference type="EMBL" id="QEH97651.1"/>
    </source>
</evidence>
<feature type="domain" description="HTH cro/C1-type" evidence="2">
    <location>
        <begin position="50"/>
        <end position="104"/>
    </location>
</feature>